<dbReference type="Pfam" id="PF07883">
    <property type="entry name" value="Cupin_2"/>
    <property type="match status" value="1"/>
</dbReference>
<evidence type="ECO:0000313" key="2">
    <source>
        <dbReference type="EMBL" id="RVT98495.1"/>
    </source>
</evidence>
<feature type="domain" description="Cupin type-2" evidence="1">
    <location>
        <begin position="110"/>
        <end position="162"/>
    </location>
</feature>
<dbReference type="InterPro" id="IPR013096">
    <property type="entry name" value="Cupin_2"/>
</dbReference>
<keyword evidence="3" id="KW-1185">Reference proteome</keyword>
<comment type="caution">
    <text evidence="2">The sequence shown here is derived from an EMBL/GenBank/DDBJ whole genome shotgun (WGS) entry which is preliminary data.</text>
</comment>
<dbReference type="Gene3D" id="2.60.120.10">
    <property type="entry name" value="Jelly Rolls"/>
    <property type="match status" value="1"/>
</dbReference>
<dbReference type="InterPro" id="IPR011051">
    <property type="entry name" value="RmlC_Cupin_sf"/>
</dbReference>
<gene>
    <name evidence="2" type="ORF">EOD41_17050</name>
</gene>
<dbReference type="Proteomes" id="UP000282759">
    <property type="component" value="Unassembled WGS sequence"/>
</dbReference>
<reference evidence="2 3" key="1">
    <citation type="submission" date="2019-01" db="EMBL/GenBank/DDBJ databases">
        <authorList>
            <person name="Chen W.-M."/>
        </authorList>
    </citation>
    <scope>NUCLEOTIDE SEQUENCE [LARGE SCALE GENOMIC DNA]</scope>
    <source>
        <strain evidence="2 3">YBJ-36</strain>
    </source>
</reference>
<dbReference type="EMBL" id="SACK01000008">
    <property type="protein sequence ID" value="RVT98495.1"/>
    <property type="molecule type" value="Genomic_DNA"/>
</dbReference>
<dbReference type="SUPFAM" id="SSF51182">
    <property type="entry name" value="RmlC-like cupins"/>
    <property type="match status" value="1"/>
</dbReference>
<evidence type="ECO:0000313" key="3">
    <source>
        <dbReference type="Proteomes" id="UP000282759"/>
    </source>
</evidence>
<sequence length="172" mass="19360">MEITGSFGFFDDEDQLEREAAERVLPELLALKAIKPPDKLKNNLMGRLGFETDVLSLSDLPAADKYANHLSWLKVLAPFIPKIPVETIFMHEFQRNKNIVQALVITKVDVPEEVHEEYAESFFILEGRCACTVGDNVFELGPGDHLPIPLHIPHDVRLLSPQVTAVVQYQLS</sequence>
<name>A0A3S2UML9_9SPHI</name>
<accession>A0A3S2UML9</accession>
<protein>
    <submittedName>
        <fullName evidence="2">Cupin domain-containing protein</fullName>
    </submittedName>
</protein>
<dbReference type="RefSeq" id="WP_127707144.1">
    <property type="nucleotide sequence ID" value="NZ_SACK01000008.1"/>
</dbReference>
<evidence type="ECO:0000259" key="1">
    <source>
        <dbReference type="Pfam" id="PF07883"/>
    </source>
</evidence>
<dbReference type="AlphaFoldDB" id="A0A3S2UML9"/>
<dbReference type="OrthoDB" id="3395710at2"/>
<proteinExistence type="predicted"/>
<dbReference type="InterPro" id="IPR014710">
    <property type="entry name" value="RmlC-like_jellyroll"/>
</dbReference>
<organism evidence="2 3">
    <name type="scientific">Mucilaginibacter limnophilus</name>
    <dbReference type="NCBI Taxonomy" id="1932778"/>
    <lineage>
        <taxon>Bacteria</taxon>
        <taxon>Pseudomonadati</taxon>
        <taxon>Bacteroidota</taxon>
        <taxon>Sphingobacteriia</taxon>
        <taxon>Sphingobacteriales</taxon>
        <taxon>Sphingobacteriaceae</taxon>
        <taxon>Mucilaginibacter</taxon>
    </lineage>
</organism>